<protein>
    <submittedName>
        <fullName evidence="1">Uncharacterized protein</fullName>
    </submittedName>
</protein>
<accession>A0A023BDE7</accession>
<proteinExistence type="predicted"/>
<dbReference type="VEuPathDB" id="CryptoDB:GNI_004550"/>
<dbReference type="RefSeq" id="XP_011128558.1">
    <property type="nucleotide sequence ID" value="XM_011130256.1"/>
</dbReference>
<sequence>MTAPGDGDLEAVCLVNGGLRVVCSCSSEGLAVYDPNDLEDAKNKIGGLAFSLHTCVALGDDFVITAGETGQVLVAQVSSLRWIGVFDELNIAPPTTTGEPEKKQVAAPEPQGIAANDVMALDDASSEEDEELSRKLLSVDSIVVDRAKTVAAFIDNCYGLVIFRHLDAAFRIIQGVDVGKRTNYAEFMDEL</sequence>
<evidence type="ECO:0000313" key="1">
    <source>
        <dbReference type="EMBL" id="EZG88485.1"/>
    </source>
</evidence>
<gene>
    <name evidence="1" type="ORF">GNI_004550</name>
</gene>
<name>A0A023BDE7_GRENI</name>
<dbReference type="Proteomes" id="UP000019763">
    <property type="component" value="Unassembled WGS sequence"/>
</dbReference>
<dbReference type="AlphaFoldDB" id="A0A023BDE7"/>
<keyword evidence="2" id="KW-1185">Reference proteome</keyword>
<evidence type="ECO:0000313" key="2">
    <source>
        <dbReference type="Proteomes" id="UP000019763"/>
    </source>
</evidence>
<comment type="caution">
    <text evidence="1">The sequence shown here is derived from an EMBL/GenBank/DDBJ whole genome shotgun (WGS) entry which is preliminary data.</text>
</comment>
<reference evidence="1" key="1">
    <citation type="submission" date="2013-12" db="EMBL/GenBank/DDBJ databases">
        <authorList>
            <person name="Omoto C.K."/>
            <person name="Sibley D."/>
            <person name="Venepally P."/>
            <person name="Hadjithomas M."/>
            <person name="Karamycheva S."/>
            <person name="Brunk B."/>
            <person name="Roos D."/>
            <person name="Caler E."/>
            <person name="Lorenzi H."/>
        </authorList>
    </citation>
    <scope>NUCLEOTIDE SEQUENCE</scope>
</reference>
<dbReference type="EMBL" id="AFNH02000037">
    <property type="protein sequence ID" value="EZG88485.1"/>
    <property type="molecule type" value="Genomic_DNA"/>
</dbReference>
<dbReference type="GeneID" id="22910420"/>
<organism evidence="1 2">
    <name type="scientific">Gregarina niphandrodes</name>
    <name type="common">Septate eugregarine</name>
    <dbReference type="NCBI Taxonomy" id="110365"/>
    <lineage>
        <taxon>Eukaryota</taxon>
        <taxon>Sar</taxon>
        <taxon>Alveolata</taxon>
        <taxon>Apicomplexa</taxon>
        <taxon>Conoidasida</taxon>
        <taxon>Gregarinasina</taxon>
        <taxon>Eugregarinorida</taxon>
        <taxon>Gregarinidae</taxon>
        <taxon>Gregarina</taxon>
    </lineage>
</organism>